<evidence type="ECO:0000313" key="3">
    <source>
        <dbReference type="EMBL" id="CAD9315104.1"/>
    </source>
</evidence>
<dbReference type="Pfam" id="PF00856">
    <property type="entry name" value="SET"/>
    <property type="match status" value="1"/>
</dbReference>
<dbReference type="PANTHER" id="PTHR13271:SF137">
    <property type="entry name" value="SET DOMAIN-CONTAINING PROTEIN"/>
    <property type="match status" value="1"/>
</dbReference>
<proteinExistence type="predicted"/>
<dbReference type="InterPro" id="IPR046341">
    <property type="entry name" value="SET_dom_sf"/>
</dbReference>
<evidence type="ECO:0000259" key="2">
    <source>
        <dbReference type="PROSITE" id="PS50280"/>
    </source>
</evidence>
<dbReference type="GO" id="GO:0016279">
    <property type="term" value="F:protein-lysine N-methyltransferase activity"/>
    <property type="evidence" value="ECO:0007669"/>
    <property type="project" value="TreeGrafter"/>
</dbReference>
<dbReference type="InterPro" id="IPR001214">
    <property type="entry name" value="SET_dom"/>
</dbReference>
<dbReference type="PROSITE" id="PS50280">
    <property type="entry name" value="SET"/>
    <property type="match status" value="1"/>
</dbReference>
<reference evidence="3" key="1">
    <citation type="submission" date="2021-01" db="EMBL/GenBank/DDBJ databases">
        <authorList>
            <person name="Corre E."/>
            <person name="Pelletier E."/>
            <person name="Niang G."/>
            <person name="Scheremetjew M."/>
            <person name="Finn R."/>
            <person name="Kale V."/>
            <person name="Holt S."/>
            <person name="Cochrane G."/>
            <person name="Meng A."/>
            <person name="Brown T."/>
            <person name="Cohen L."/>
        </authorList>
    </citation>
    <scope>NUCLEOTIDE SEQUENCE</scope>
    <source>
        <strain evidence="3">Pop2</strain>
    </source>
</reference>
<name>A0A7S1VYD9_9STRA</name>
<dbReference type="AlphaFoldDB" id="A0A7S1VYD9"/>
<dbReference type="CDD" id="cd10527">
    <property type="entry name" value="SET_LSMT"/>
    <property type="match status" value="1"/>
</dbReference>
<gene>
    <name evidence="3" type="ORF">DBRI1063_LOCUS1510</name>
</gene>
<dbReference type="EMBL" id="HBGN01002249">
    <property type="protein sequence ID" value="CAD9315104.1"/>
    <property type="molecule type" value="Transcribed_RNA"/>
</dbReference>
<dbReference type="Gene3D" id="3.90.1410.10">
    <property type="entry name" value="set domain protein methyltransferase, domain 1"/>
    <property type="match status" value="1"/>
</dbReference>
<feature type="chain" id="PRO_5030840551" description="SET domain-containing protein" evidence="1">
    <location>
        <begin position="22"/>
        <end position="502"/>
    </location>
</feature>
<dbReference type="SUPFAM" id="SSF82199">
    <property type="entry name" value="SET domain"/>
    <property type="match status" value="1"/>
</dbReference>
<organism evidence="3">
    <name type="scientific">Ditylum brightwellii</name>
    <dbReference type="NCBI Taxonomy" id="49249"/>
    <lineage>
        <taxon>Eukaryota</taxon>
        <taxon>Sar</taxon>
        <taxon>Stramenopiles</taxon>
        <taxon>Ochrophyta</taxon>
        <taxon>Bacillariophyta</taxon>
        <taxon>Mediophyceae</taxon>
        <taxon>Lithodesmiophycidae</taxon>
        <taxon>Lithodesmiales</taxon>
        <taxon>Lithodesmiaceae</taxon>
        <taxon>Ditylum</taxon>
    </lineage>
</organism>
<evidence type="ECO:0000256" key="1">
    <source>
        <dbReference type="SAM" id="SignalP"/>
    </source>
</evidence>
<dbReference type="InterPro" id="IPR050600">
    <property type="entry name" value="SETD3_SETD6_MTase"/>
</dbReference>
<sequence length="502" mass="56303">MSLFNSFLLLLCTVSFKIAHGGLIVGLRCPSASTTATTSFFKPSLEYRGNRLQRSIPSRISFAATSADTALSSGADGSLQNKTSRDEQRDMQSLLRWARKNGIHFADGVELQKNPNNGGWGVMATQPLRKGTKALVVPRKLVVSSPSTEKLVKGEFDKAFGILQKADVYDYKPEFLLVVRMLLEHALGEKSNYHVWVQSLPSTFSTGIWMDEFEQSFLTKDSRVVLDLQQRQYDAFFKAAQTLSDERIQSIFAKNDGGTIFQWAFSVVFSRSWRYSGDEGSDAVSNIVPLGDMFNHSGERANAGVQDFLSEDSYLELTQDVSKGSELTISYGVPYNQFRLLVVFGFFDIGCEEIFSNMNFPGKDQDEALVDMGCTDPSKLVFRVDAGLAANAVWDASLYIALSSNPKEQRALHDAHLRGDRKAKSALHAKHNLQASVLLGEHVRKTINELYPSQLMGVELKQEDYEQHSNLRMIIEHNRWMRVAFGRVFDRVNGMVQQEIKK</sequence>
<protein>
    <recommendedName>
        <fullName evidence="2">SET domain-containing protein</fullName>
    </recommendedName>
</protein>
<keyword evidence="1" id="KW-0732">Signal</keyword>
<feature type="domain" description="SET" evidence="2">
    <location>
        <begin position="107"/>
        <end position="332"/>
    </location>
</feature>
<accession>A0A7S1VYD9</accession>
<feature type="signal peptide" evidence="1">
    <location>
        <begin position="1"/>
        <end position="21"/>
    </location>
</feature>
<dbReference type="PANTHER" id="PTHR13271">
    <property type="entry name" value="UNCHARACTERIZED PUTATIVE METHYLTRANSFERASE"/>
    <property type="match status" value="1"/>
</dbReference>